<accession>L1I9G5</accession>
<feature type="compositionally biased region" description="Basic and acidic residues" evidence="1">
    <location>
        <begin position="134"/>
        <end position="145"/>
    </location>
</feature>
<organism evidence="2">
    <name type="scientific">Guillardia theta (strain CCMP2712)</name>
    <name type="common">Cryptophyte</name>
    <dbReference type="NCBI Taxonomy" id="905079"/>
    <lineage>
        <taxon>Eukaryota</taxon>
        <taxon>Cryptophyceae</taxon>
        <taxon>Pyrenomonadales</taxon>
        <taxon>Geminigeraceae</taxon>
        <taxon>Guillardia</taxon>
    </lineage>
</organism>
<dbReference type="Proteomes" id="UP000011087">
    <property type="component" value="Unassembled WGS sequence"/>
</dbReference>
<evidence type="ECO:0000256" key="1">
    <source>
        <dbReference type="SAM" id="MobiDB-lite"/>
    </source>
</evidence>
<dbReference type="RefSeq" id="XP_005819866.1">
    <property type="nucleotide sequence ID" value="XM_005819809.1"/>
</dbReference>
<dbReference type="GeneID" id="17289619"/>
<reference evidence="3" key="3">
    <citation type="submission" date="2015-06" db="UniProtKB">
        <authorList>
            <consortium name="EnsemblProtists"/>
        </authorList>
    </citation>
    <scope>IDENTIFICATION</scope>
</reference>
<dbReference type="KEGG" id="gtt:GUITHDRAFT_156207"/>
<feature type="region of interest" description="Disordered" evidence="1">
    <location>
        <begin position="120"/>
        <end position="145"/>
    </location>
</feature>
<evidence type="ECO:0000313" key="4">
    <source>
        <dbReference type="Proteomes" id="UP000011087"/>
    </source>
</evidence>
<dbReference type="EnsemblProtists" id="EKX32886">
    <property type="protein sequence ID" value="EKX32886"/>
    <property type="gene ID" value="GUITHDRAFT_156207"/>
</dbReference>
<evidence type="ECO:0000313" key="3">
    <source>
        <dbReference type="EnsemblProtists" id="EKX32886"/>
    </source>
</evidence>
<proteinExistence type="predicted"/>
<dbReference type="AlphaFoldDB" id="L1I9G5"/>
<dbReference type="HOGENOM" id="CLU_820019_0_0_1"/>
<dbReference type="EMBL" id="JH993166">
    <property type="protein sequence ID" value="EKX32886.1"/>
    <property type="molecule type" value="Genomic_DNA"/>
</dbReference>
<dbReference type="PaxDb" id="55529-EKX32886"/>
<evidence type="ECO:0000313" key="2">
    <source>
        <dbReference type="EMBL" id="EKX32886.1"/>
    </source>
</evidence>
<reference evidence="2 4" key="1">
    <citation type="journal article" date="2012" name="Nature">
        <title>Algal genomes reveal evolutionary mosaicism and the fate of nucleomorphs.</title>
        <authorList>
            <consortium name="DOE Joint Genome Institute"/>
            <person name="Curtis B.A."/>
            <person name="Tanifuji G."/>
            <person name="Burki F."/>
            <person name="Gruber A."/>
            <person name="Irimia M."/>
            <person name="Maruyama S."/>
            <person name="Arias M.C."/>
            <person name="Ball S.G."/>
            <person name="Gile G.H."/>
            <person name="Hirakawa Y."/>
            <person name="Hopkins J.F."/>
            <person name="Kuo A."/>
            <person name="Rensing S.A."/>
            <person name="Schmutz J."/>
            <person name="Symeonidi A."/>
            <person name="Elias M."/>
            <person name="Eveleigh R.J."/>
            <person name="Herman E.K."/>
            <person name="Klute M.J."/>
            <person name="Nakayama T."/>
            <person name="Obornik M."/>
            <person name="Reyes-Prieto A."/>
            <person name="Armbrust E.V."/>
            <person name="Aves S.J."/>
            <person name="Beiko R.G."/>
            <person name="Coutinho P."/>
            <person name="Dacks J.B."/>
            <person name="Durnford D.G."/>
            <person name="Fast N.M."/>
            <person name="Green B.R."/>
            <person name="Grisdale C.J."/>
            <person name="Hempel F."/>
            <person name="Henrissat B."/>
            <person name="Hoppner M.P."/>
            <person name="Ishida K."/>
            <person name="Kim E."/>
            <person name="Koreny L."/>
            <person name="Kroth P.G."/>
            <person name="Liu Y."/>
            <person name="Malik S.B."/>
            <person name="Maier U.G."/>
            <person name="McRose D."/>
            <person name="Mock T."/>
            <person name="Neilson J.A."/>
            <person name="Onodera N.T."/>
            <person name="Poole A.M."/>
            <person name="Pritham E.J."/>
            <person name="Richards T.A."/>
            <person name="Rocap G."/>
            <person name="Roy S.W."/>
            <person name="Sarai C."/>
            <person name="Schaack S."/>
            <person name="Shirato S."/>
            <person name="Slamovits C.H."/>
            <person name="Spencer D.F."/>
            <person name="Suzuki S."/>
            <person name="Worden A.Z."/>
            <person name="Zauner S."/>
            <person name="Barry K."/>
            <person name="Bell C."/>
            <person name="Bharti A.K."/>
            <person name="Crow J.A."/>
            <person name="Grimwood J."/>
            <person name="Kramer R."/>
            <person name="Lindquist E."/>
            <person name="Lucas S."/>
            <person name="Salamov A."/>
            <person name="McFadden G.I."/>
            <person name="Lane C.E."/>
            <person name="Keeling P.J."/>
            <person name="Gray M.W."/>
            <person name="Grigoriev I.V."/>
            <person name="Archibald J.M."/>
        </authorList>
    </citation>
    <scope>NUCLEOTIDE SEQUENCE</scope>
    <source>
        <strain evidence="2 4">CCMP2712</strain>
    </source>
</reference>
<sequence>MVIRRKDETRSHLHDQILKAYEHETTPESCAQAIFESFLDECRPKPSLSMVPTEAYKNGRPNKGFQALVAVSNETYNSEEWHSALKSNITCWGRVYVGPHAKKVWLEYVKGNTKRKLKVQTDKSSARVPLSDDGGEKATPDEGDMPVKDIVTEEKEEEDIPIPIGMKGNIFLFGCVPCKWETSFGVDNTGNEQHNPSPRVLFNLLPIGPDFKSVRMLLGANLHSNPATCLMNLALELDKSLTGQGAFRKLAVETNAYGIFGFQDEQVVCFLRKHFAPYLVETVKVSEFLSQRRKAEALKMNKKVRVPRSSSDHYFFDRACRLSIHVYRWQHKSPEDSEA</sequence>
<name>L1I9G5_GUITC</name>
<gene>
    <name evidence="2" type="ORF">GUITHDRAFT_156207</name>
</gene>
<protein>
    <submittedName>
        <fullName evidence="2 3">Uncharacterized protein</fullName>
    </submittedName>
</protein>
<reference evidence="4" key="2">
    <citation type="submission" date="2012-11" db="EMBL/GenBank/DDBJ databases">
        <authorList>
            <person name="Kuo A."/>
            <person name="Curtis B.A."/>
            <person name="Tanifuji G."/>
            <person name="Burki F."/>
            <person name="Gruber A."/>
            <person name="Irimia M."/>
            <person name="Maruyama S."/>
            <person name="Arias M.C."/>
            <person name="Ball S.G."/>
            <person name="Gile G.H."/>
            <person name="Hirakawa Y."/>
            <person name="Hopkins J.F."/>
            <person name="Rensing S.A."/>
            <person name="Schmutz J."/>
            <person name="Symeonidi A."/>
            <person name="Elias M."/>
            <person name="Eveleigh R.J."/>
            <person name="Herman E.K."/>
            <person name="Klute M.J."/>
            <person name="Nakayama T."/>
            <person name="Obornik M."/>
            <person name="Reyes-Prieto A."/>
            <person name="Armbrust E.V."/>
            <person name="Aves S.J."/>
            <person name="Beiko R.G."/>
            <person name="Coutinho P."/>
            <person name="Dacks J.B."/>
            <person name="Durnford D.G."/>
            <person name="Fast N.M."/>
            <person name="Green B.R."/>
            <person name="Grisdale C."/>
            <person name="Hempe F."/>
            <person name="Henrissat B."/>
            <person name="Hoppner M.P."/>
            <person name="Ishida K.-I."/>
            <person name="Kim E."/>
            <person name="Koreny L."/>
            <person name="Kroth P.G."/>
            <person name="Liu Y."/>
            <person name="Malik S.-B."/>
            <person name="Maier U.G."/>
            <person name="McRose D."/>
            <person name="Mock T."/>
            <person name="Neilson J.A."/>
            <person name="Onodera N.T."/>
            <person name="Poole A.M."/>
            <person name="Pritham E.J."/>
            <person name="Richards T.A."/>
            <person name="Rocap G."/>
            <person name="Roy S.W."/>
            <person name="Sarai C."/>
            <person name="Schaack S."/>
            <person name="Shirato S."/>
            <person name="Slamovits C.H."/>
            <person name="Spencer D.F."/>
            <person name="Suzuki S."/>
            <person name="Worden A.Z."/>
            <person name="Zauner S."/>
            <person name="Barry K."/>
            <person name="Bell C."/>
            <person name="Bharti A.K."/>
            <person name="Crow J.A."/>
            <person name="Grimwood J."/>
            <person name="Kramer R."/>
            <person name="Lindquist E."/>
            <person name="Lucas S."/>
            <person name="Salamov A."/>
            <person name="McFadden G.I."/>
            <person name="Lane C.E."/>
            <person name="Keeling P.J."/>
            <person name="Gray M.W."/>
            <person name="Grigoriev I.V."/>
            <person name="Archibald J.M."/>
        </authorList>
    </citation>
    <scope>NUCLEOTIDE SEQUENCE</scope>
    <source>
        <strain evidence="4">CCMP2712</strain>
    </source>
</reference>
<keyword evidence="4" id="KW-1185">Reference proteome</keyword>